<accession>F0X1I3</accession>
<evidence type="ECO:0000313" key="1">
    <source>
        <dbReference type="EMBL" id="CCA27669.1"/>
    </source>
</evidence>
<proteinExistence type="predicted"/>
<dbReference type="AlphaFoldDB" id="F0X1I3"/>
<reference evidence="1" key="1">
    <citation type="journal article" date="2011" name="PLoS Biol.">
        <title>Gene gain and loss during evolution of obligate parasitism in the white rust pathogen of Arabidopsis thaliana.</title>
        <authorList>
            <person name="Kemen E."/>
            <person name="Gardiner A."/>
            <person name="Schultz-Larsen T."/>
            <person name="Kemen A.C."/>
            <person name="Balmuth A.L."/>
            <person name="Robert-Seilaniantz A."/>
            <person name="Bailey K."/>
            <person name="Holub E."/>
            <person name="Studholme D.J."/>
            <person name="Maclean D."/>
            <person name="Jones J.D."/>
        </authorList>
    </citation>
    <scope>NUCLEOTIDE SEQUENCE</scope>
</reference>
<organism evidence="1">
    <name type="scientific">Albugo laibachii Nc14</name>
    <dbReference type="NCBI Taxonomy" id="890382"/>
    <lineage>
        <taxon>Eukaryota</taxon>
        <taxon>Sar</taxon>
        <taxon>Stramenopiles</taxon>
        <taxon>Oomycota</taxon>
        <taxon>Peronosporomycetes</taxon>
        <taxon>Albuginales</taxon>
        <taxon>Albuginaceae</taxon>
        <taxon>Albugo</taxon>
    </lineage>
</organism>
<sequence>MTKLLGVRAVYRSGDTKIYEYGADSLHSEDTNVKDQSNYAFSPVLDGGKSMPPLKQLAPYSAVVASIQVAKEESEIFFKSCTNQDYGDKDRISLKELKSACFYPD</sequence>
<name>F0X1I3_9STRA</name>
<protein>
    <submittedName>
        <fullName evidence="1">AlNc14C624G12274 protein</fullName>
    </submittedName>
</protein>
<gene>
    <name evidence="1" type="primary">AlNc14C624G12274</name>
    <name evidence="1" type="ORF">ALNC14_138130</name>
</gene>
<reference evidence="1" key="2">
    <citation type="submission" date="2011-02" db="EMBL/GenBank/DDBJ databases">
        <authorList>
            <person name="MacLean D."/>
        </authorList>
    </citation>
    <scope>NUCLEOTIDE SEQUENCE</scope>
</reference>
<dbReference type="HOGENOM" id="CLU_2241639_0_0_1"/>
<dbReference type="EMBL" id="FR824632">
    <property type="protein sequence ID" value="CCA27669.1"/>
    <property type="molecule type" value="Genomic_DNA"/>
</dbReference>